<protein>
    <submittedName>
        <fullName evidence="2">Uncharacterized protein</fullName>
    </submittedName>
</protein>
<reference evidence="2" key="1">
    <citation type="submission" date="2011-08" db="EMBL/GenBank/DDBJ databases">
        <title>Complete sequence of chromosome of Streptomyces violaceusniger Tu 4113.</title>
        <authorList>
            <consortium name="US DOE Joint Genome Institute"/>
            <person name="Lucas S."/>
            <person name="Han J."/>
            <person name="Lapidus A."/>
            <person name="Cheng J.-F."/>
            <person name="Goodwin L."/>
            <person name="Pitluck S."/>
            <person name="Peters L."/>
            <person name="Ivanova N."/>
            <person name="Daligault H."/>
            <person name="Detter J.C."/>
            <person name="Han C."/>
            <person name="Tapia R."/>
            <person name="Land M."/>
            <person name="Hauser L."/>
            <person name="Kyrpides N."/>
            <person name="Ivanova N."/>
            <person name="Pagani I."/>
            <person name="Hagen A."/>
            <person name="Katz L."/>
            <person name="Fiedler H.-P."/>
            <person name="Keasling J."/>
            <person name="Fortman J."/>
            <person name="Woyke T."/>
        </authorList>
    </citation>
    <scope>NUCLEOTIDE SEQUENCE [LARGE SCALE GENOMIC DNA]</scope>
    <source>
        <strain evidence="2">Tu 4113</strain>
    </source>
</reference>
<evidence type="ECO:0000313" key="2">
    <source>
        <dbReference type="EMBL" id="AEM86758.1"/>
    </source>
</evidence>
<evidence type="ECO:0000256" key="1">
    <source>
        <dbReference type="SAM" id="MobiDB-lite"/>
    </source>
</evidence>
<organism evidence="2 3">
    <name type="scientific">Streptomyces violaceusniger (strain Tu 4113)</name>
    <dbReference type="NCBI Taxonomy" id="653045"/>
    <lineage>
        <taxon>Bacteria</taxon>
        <taxon>Bacillati</taxon>
        <taxon>Actinomycetota</taxon>
        <taxon>Actinomycetes</taxon>
        <taxon>Kitasatosporales</taxon>
        <taxon>Streptomycetaceae</taxon>
        <taxon>Streptomyces</taxon>
        <taxon>Streptomyces violaceusniger group</taxon>
    </lineage>
</organism>
<dbReference type="Proteomes" id="UP000008703">
    <property type="component" value="Chromosome"/>
</dbReference>
<dbReference type="EMBL" id="CP002994">
    <property type="protein sequence ID" value="AEM86758.1"/>
    <property type="molecule type" value="Genomic_DNA"/>
</dbReference>
<accession>G2P6U5</accession>
<proteinExistence type="predicted"/>
<feature type="region of interest" description="Disordered" evidence="1">
    <location>
        <begin position="1"/>
        <end position="44"/>
    </location>
</feature>
<dbReference type="HOGENOM" id="CLU_3222895_0_0_11"/>
<sequence length="44" mass="4848">MGVCTGRATGRPARERRAATARPNCRDSNLPQLRGHGRFGEDPR</sequence>
<evidence type="ECO:0000313" key="3">
    <source>
        <dbReference type="Proteomes" id="UP000008703"/>
    </source>
</evidence>
<name>G2P6U5_STRV4</name>
<dbReference type="AlphaFoldDB" id="G2P6U5"/>
<gene>
    <name evidence="2" type="ORF">Strvi_7405</name>
</gene>
<dbReference type="RefSeq" id="WP_014060230.1">
    <property type="nucleotide sequence ID" value="NC_015957.1"/>
</dbReference>
<keyword evidence="3" id="KW-1185">Reference proteome</keyword>
<feature type="compositionally biased region" description="Low complexity" evidence="1">
    <location>
        <begin position="1"/>
        <end position="11"/>
    </location>
</feature>
<dbReference type="KEGG" id="svl:Strvi_7405"/>